<evidence type="ECO:0000256" key="9">
    <source>
        <dbReference type="ARBA" id="ARBA00023128"/>
    </source>
</evidence>
<keyword evidence="6" id="KW-0809">Transit peptide</keyword>
<keyword evidence="7" id="KW-1133">Transmembrane helix</keyword>
<dbReference type="GO" id="GO:0016491">
    <property type="term" value="F:oxidoreductase activity"/>
    <property type="evidence" value="ECO:0007669"/>
    <property type="project" value="UniProtKB-KW"/>
</dbReference>
<keyword evidence="10 12" id="KW-0472">Membrane</keyword>
<evidence type="ECO:0000313" key="14">
    <source>
        <dbReference type="RefSeq" id="XP_007530104.2"/>
    </source>
</evidence>
<evidence type="ECO:0000256" key="4">
    <source>
        <dbReference type="ARBA" id="ARBA00022692"/>
    </source>
</evidence>
<evidence type="ECO:0000256" key="10">
    <source>
        <dbReference type="ARBA" id="ARBA00023136"/>
    </source>
</evidence>
<dbReference type="CDD" id="cd00925">
    <property type="entry name" value="Cyt_c_Oxidase_VIa"/>
    <property type="match status" value="1"/>
</dbReference>
<dbReference type="GeneID" id="103119720"/>
<sequence length="97" mass="10897">MMALPLRSLSRGFASAAKGEHGGAGARTWRLLTFMLALPSVAVCTLNSWLHAGQHQRPEFVPYRHLRIRTKPYSWGDGNHTLFHNPHVNPLPTGYEH</sequence>
<evidence type="ECO:0000256" key="12">
    <source>
        <dbReference type="RuleBase" id="RU004397"/>
    </source>
</evidence>
<dbReference type="GO" id="GO:0006123">
    <property type="term" value="P:mitochondrial electron transport, cytochrome c to oxygen"/>
    <property type="evidence" value="ECO:0007669"/>
    <property type="project" value="TreeGrafter"/>
</dbReference>
<dbReference type="RefSeq" id="XP_007530104.2">
    <property type="nucleotide sequence ID" value="XM_007530042.2"/>
</dbReference>
<dbReference type="PANTHER" id="PTHR11504">
    <property type="entry name" value="CYTOCHROME C OXIDASE POLYPEPTIDE VIA"/>
    <property type="match status" value="1"/>
</dbReference>
<name>A0A1S3A6D5_ERIEU</name>
<reference evidence="14" key="1">
    <citation type="submission" date="2025-08" db="UniProtKB">
        <authorList>
            <consortium name="RefSeq"/>
        </authorList>
    </citation>
    <scope>IDENTIFICATION</scope>
</reference>
<gene>
    <name evidence="14" type="primary">LOC103119720</name>
</gene>
<evidence type="ECO:0000256" key="8">
    <source>
        <dbReference type="ARBA" id="ARBA00023002"/>
    </source>
</evidence>
<evidence type="ECO:0000256" key="6">
    <source>
        <dbReference type="ARBA" id="ARBA00022946"/>
    </source>
</evidence>
<evidence type="ECO:0000256" key="3">
    <source>
        <dbReference type="ARBA" id="ARBA00005553"/>
    </source>
</evidence>
<proteinExistence type="inferred from homology"/>
<keyword evidence="8" id="KW-0560">Oxidoreductase</keyword>
<dbReference type="GO" id="GO:0005743">
    <property type="term" value="C:mitochondrial inner membrane"/>
    <property type="evidence" value="ECO:0007669"/>
    <property type="project" value="UniProtKB-SubCell"/>
</dbReference>
<keyword evidence="9 12" id="KW-0496">Mitochondrion</keyword>
<evidence type="ECO:0000256" key="7">
    <source>
        <dbReference type="ARBA" id="ARBA00022989"/>
    </source>
</evidence>
<dbReference type="InterPro" id="IPR036418">
    <property type="entry name" value="Cyt_c_oxidase_su6a_sf"/>
</dbReference>
<dbReference type="PANTHER" id="PTHR11504:SF1">
    <property type="entry name" value="CYTOCHROME C OXIDASE SUBUNIT 6A2, MITOCHONDRIAL"/>
    <property type="match status" value="1"/>
</dbReference>
<dbReference type="PROSITE" id="PS01329">
    <property type="entry name" value="COX6A"/>
    <property type="match status" value="1"/>
</dbReference>
<comment type="subcellular location">
    <subcellularLocation>
        <location evidence="1">Mitochondrion inner membrane</location>
        <topology evidence="1">Single-pass membrane protein</topology>
    </subcellularLocation>
</comment>
<dbReference type="InParanoid" id="A0A1S3A6D5"/>
<dbReference type="UniPathway" id="UPA00705"/>
<dbReference type="Gene3D" id="4.10.95.10">
    <property type="entry name" value="Cytochrome c oxidase, subunit VIa"/>
    <property type="match status" value="1"/>
</dbReference>
<dbReference type="OrthoDB" id="5947505at2759"/>
<evidence type="ECO:0000313" key="13">
    <source>
        <dbReference type="Proteomes" id="UP001652624"/>
    </source>
</evidence>
<comment type="pathway">
    <text evidence="2">Energy metabolism; oxidative phosphorylation.</text>
</comment>
<evidence type="ECO:0000256" key="2">
    <source>
        <dbReference type="ARBA" id="ARBA00004673"/>
    </source>
</evidence>
<dbReference type="Pfam" id="PF02046">
    <property type="entry name" value="COX6A"/>
    <property type="match status" value="1"/>
</dbReference>
<evidence type="ECO:0000256" key="1">
    <source>
        <dbReference type="ARBA" id="ARBA00004434"/>
    </source>
</evidence>
<evidence type="ECO:0000256" key="11">
    <source>
        <dbReference type="RuleBase" id="RU004396"/>
    </source>
</evidence>
<dbReference type="SUPFAM" id="SSF81411">
    <property type="entry name" value="Mitochondrial cytochrome c oxidase subunit VIa"/>
    <property type="match status" value="1"/>
</dbReference>
<keyword evidence="5 12" id="KW-0999">Mitochondrion inner membrane</keyword>
<dbReference type="Proteomes" id="UP001652624">
    <property type="component" value="Chromosome 15"/>
</dbReference>
<keyword evidence="4" id="KW-0812">Transmembrane</keyword>
<dbReference type="InterPro" id="IPR018507">
    <property type="entry name" value="Cyt_c_oxidase_su6a_CS"/>
</dbReference>
<organism evidence="13 14">
    <name type="scientific">Erinaceus europaeus</name>
    <name type="common">Western European hedgehog</name>
    <dbReference type="NCBI Taxonomy" id="9365"/>
    <lineage>
        <taxon>Eukaryota</taxon>
        <taxon>Metazoa</taxon>
        <taxon>Chordata</taxon>
        <taxon>Craniata</taxon>
        <taxon>Vertebrata</taxon>
        <taxon>Euteleostomi</taxon>
        <taxon>Mammalia</taxon>
        <taxon>Eutheria</taxon>
        <taxon>Laurasiatheria</taxon>
        <taxon>Eulipotyphla</taxon>
        <taxon>Erinaceidae</taxon>
        <taxon>Erinaceinae</taxon>
        <taxon>Erinaceus</taxon>
    </lineage>
</organism>
<dbReference type="InterPro" id="IPR001349">
    <property type="entry name" value="Cyt_c_oxidase_su6a"/>
</dbReference>
<dbReference type="GO" id="GO:0030234">
    <property type="term" value="F:enzyme regulator activity"/>
    <property type="evidence" value="ECO:0007669"/>
    <property type="project" value="TreeGrafter"/>
</dbReference>
<accession>A0A1S3A6D5</accession>
<dbReference type="eggNOG" id="KOG3469">
    <property type="taxonomic scope" value="Eukaryota"/>
</dbReference>
<dbReference type="AlphaFoldDB" id="A0A1S3A6D5"/>
<dbReference type="FunCoup" id="A0A1S3A6D5">
    <property type="interactions" value="499"/>
</dbReference>
<comment type="similarity">
    <text evidence="3 11">Belongs to the cytochrome c oxidase subunit 6A family.</text>
</comment>
<protein>
    <recommendedName>
        <fullName evidence="12">Cytochrome c oxidase subunit</fullName>
    </recommendedName>
    <alternativeName>
        <fullName evidence="12">Cytochrome c oxidase polypeptide VIa</fullName>
    </alternativeName>
</protein>
<dbReference type="PIRSF" id="PIRSF000277">
    <property type="entry name" value="COX6A1"/>
    <property type="match status" value="1"/>
</dbReference>
<evidence type="ECO:0000256" key="5">
    <source>
        <dbReference type="ARBA" id="ARBA00022792"/>
    </source>
</evidence>
<keyword evidence="13" id="KW-1185">Reference proteome</keyword>